<keyword evidence="3" id="KW-1185">Reference proteome</keyword>
<organism evidence="2 3">
    <name type="scientific">Apium graveolens</name>
    <name type="common">Celery</name>
    <dbReference type="NCBI Taxonomy" id="4045"/>
    <lineage>
        <taxon>Eukaryota</taxon>
        <taxon>Viridiplantae</taxon>
        <taxon>Streptophyta</taxon>
        <taxon>Embryophyta</taxon>
        <taxon>Tracheophyta</taxon>
        <taxon>Spermatophyta</taxon>
        <taxon>Magnoliopsida</taxon>
        <taxon>eudicotyledons</taxon>
        <taxon>Gunneridae</taxon>
        <taxon>Pentapetalae</taxon>
        <taxon>asterids</taxon>
        <taxon>campanulids</taxon>
        <taxon>Apiales</taxon>
        <taxon>Apiaceae</taxon>
        <taxon>Apioideae</taxon>
        <taxon>apioid superclade</taxon>
        <taxon>Apieae</taxon>
        <taxon>Apium</taxon>
    </lineage>
</organism>
<dbReference type="AlphaFoldDB" id="A0A6L5BA72"/>
<feature type="region of interest" description="Disordered" evidence="1">
    <location>
        <begin position="1"/>
        <end position="27"/>
    </location>
</feature>
<reference evidence="2" key="1">
    <citation type="submission" date="2020-01" db="EMBL/GenBank/DDBJ databases">
        <title>The Celery Genome Sequence Reveals Sequential Paleo-tetraploidization, Resistance Gene Elimination, Karyotype Evolution, and Functional Innovation in Apiales.</title>
        <authorList>
            <person name="Song X."/>
        </authorList>
    </citation>
    <scope>NUCLEOTIDE SEQUENCE</scope>
    <source>
        <tissue evidence="2">Leaf</tissue>
    </source>
</reference>
<evidence type="ECO:0000256" key="1">
    <source>
        <dbReference type="SAM" id="MobiDB-lite"/>
    </source>
</evidence>
<dbReference type="EMBL" id="WRXP01000882">
    <property type="protein sequence ID" value="KAF1002571.1"/>
    <property type="molecule type" value="Genomic_DNA"/>
</dbReference>
<evidence type="ECO:0000313" key="2">
    <source>
        <dbReference type="EMBL" id="KAF1002571.1"/>
    </source>
</evidence>
<gene>
    <name evidence="2" type="ORF">AG4045_016887</name>
</gene>
<dbReference type="Proteomes" id="UP000593563">
    <property type="component" value="Unassembled WGS sequence"/>
</dbReference>
<comment type="caution">
    <text evidence="2">The sequence shown here is derived from an EMBL/GenBank/DDBJ whole genome shotgun (WGS) entry which is preliminary data.</text>
</comment>
<accession>A0A6L5BA72</accession>
<protein>
    <submittedName>
        <fullName evidence="2">Uncharacterized protein</fullName>
    </submittedName>
</protein>
<sequence>MEEAEEKKGKRGHHPDNNRRAKVTEIGPDQEFENDEVIASIEVIRSKKQLTVLLLLRK</sequence>
<proteinExistence type="predicted"/>
<evidence type="ECO:0000313" key="3">
    <source>
        <dbReference type="Proteomes" id="UP000593563"/>
    </source>
</evidence>
<feature type="compositionally biased region" description="Basic and acidic residues" evidence="1">
    <location>
        <begin position="1"/>
        <end position="23"/>
    </location>
</feature>
<name>A0A6L5BA72_APIGR</name>